<keyword evidence="5" id="KW-1185">Reference proteome</keyword>
<dbReference type="EMBL" id="JACRYT010000020">
    <property type="protein sequence ID" value="MBC6680874.1"/>
    <property type="molecule type" value="Genomic_DNA"/>
</dbReference>
<organism evidence="4 5">
    <name type="scientific">Zhenpiania hominis</name>
    <dbReference type="NCBI Taxonomy" id="2763644"/>
    <lineage>
        <taxon>Bacteria</taxon>
        <taxon>Bacillati</taxon>
        <taxon>Bacillota</taxon>
        <taxon>Clostridia</taxon>
        <taxon>Peptostreptococcales</taxon>
        <taxon>Anaerovoracaceae</taxon>
        <taxon>Zhenpiania</taxon>
    </lineage>
</organism>
<comment type="similarity">
    <text evidence="1">Belongs to the bacterial sugar transferase family.</text>
</comment>
<dbReference type="PANTHER" id="PTHR30576">
    <property type="entry name" value="COLANIC BIOSYNTHESIS UDP-GLUCOSE LIPID CARRIER TRANSFERASE"/>
    <property type="match status" value="1"/>
</dbReference>
<dbReference type="PANTHER" id="PTHR30576:SF0">
    <property type="entry name" value="UNDECAPRENYL-PHOSPHATE N-ACETYLGALACTOSAMINYL 1-PHOSPHATE TRANSFERASE-RELATED"/>
    <property type="match status" value="1"/>
</dbReference>
<proteinExistence type="inferred from homology"/>
<evidence type="ECO:0000313" key="4">
    <source>
        <dbReference type="EMBL" id="MBC6680874.1"/>
    </source>
</evidence>
<evidence type="ECO:0000313" key="5">
    <source>
        <dbReference type="Proteomes" id="UP000602647"/>
    </source>
</evidence>
<dbReference type="InterPro" id="IPR003362">
    <property type="entry name" value="Bact_transf"/>
</dbReference>
<name>A0A923NLS7_9FIRM</name>
<protein>
    <submittedName>
        <fullName evidence="4">Sugar transferase</fullName>
    </submittedName>
</protein>
<keyword evidence="4" id="KW-0808">Transferase</keyword>
<feature type="domain" description="Bacterial sugar transferase" evidence="3">
    <location>
        <begin position="33"/>
        <end position="230"/>
    </location>
</feature>
<dbReference type="Pfam" id="PF02397">
    <property type="entry name" value="Bac_transf"/>
    <property type="match status" value="1"/>
</dbReference>
<accession>A0A923NLS7</accession>
<dbReference type="GO" id="GO:0016780">
    <property type="term" value="F:phosphotransferase activity, for other substituted phosphate groups"/>
    <property type="evidence" value="ECO:0007669"/>
    <property type="project" value="TreeGrafter"/>
</dbReference>
<reference evidence="4" key="1">
    <citation type="submission" date="2020-08" db="EMBL/GenBank/DDBJ databases">
        <title>Genome public.</title>
        <authorList>
            <person name="Liu C."/>
            <person name="Sun Q."/>
        </authorList>
    </citation>
    <scope>NUCLEOTIDE SEQUENCE</scope>
    <source>
        <strain evidence="4">BX12</strain>
    </source>
</reference>
<feature type="transmembrane region" description="Helical" evidence="2">
    <location>
        <begin position="35"/>
        <end position="59"/>
    </location>
</feature>
<dbReference type="AlphaFoldDB" id="A0A923NLS7"/>
<gene>
    <name evidence="4" type="ORF">H9L42_13680</name>
</gene>
<keyword evidence="2" id="KW-1133">Transmembrane helix</keyword>
<dbReference type="Proteomes" id="UP000602647">
    <property type="component" value="Unassembled WGS sequence"/>
</dbReference>
<keyword evidence="2" id="KW-0472">Membrane</keyword>
<evidence type="ECO:0000256" key="1">
    <source>
        <dbReference type="ARBA" id="ARBA00006464"/>
    </source>
</evidence>
<keyword evidence="2" id="KW-0812">Transmembrane</keyword>
<evidence type="ECO:0000256" key="2">
    <source>
        <dbReference type="SAM" id="Phobius"/>
    </source>
</evidence>
<dbReference type="RefSeq" id="WP_187303984.1">
    <property type="nucleotide sequence ID" value="NZ_CBCTQH010000023.1"/>
</dbReference>
<sequence length="230" mass="26508">MVQWDSLPDALKNDTVRLYYEKLEAKKGGLIAKRLFDIVVSAFMIAILSPVLLLLAILIKADSKGPVFYRQERVTAANRSFRIFKFRTMVQNADQIGALITAEKDPRITKMGTRLRKCRLDELPQLFNVLKGEMTFVGTRPEVRKYVDVYTDEMQATLLLPAGITSLASIYYKDEDEIMERYIAAGSTVDEVYIQHVLPEKMKYNLEYLRSFRFFGDIKLMWKTAVSVLK</sequence>
<comment type="caution">
    <text evidence="4">The sequence shown here is derived from an EMBL/GenBank/DDBJ whole genome shotgun (WGS) entry which is preliminary data.</text>
</comment>
<evidence type="ECO:0000259" key="3">
    <source>
        <dbReference type="Pfam" id="PF02397"/>
    </source>
</evidence>